<keyword evidence="2" id="KW-0812">Transmembrane</keyword>
<reference evidence="4" key="1">
    <citation type="submission" date="2024-01" db="EMBL/GenBank/DDBJ databases">
        <title>GRCr8: a new rat reference genome assembly contstructed from accurate long reads and long range scaffolding.</title>
        <authorList>
            <person name="Doris P.A."/>
            <person name="Kalbfleisch T."/>
            <person name="Li K."/>
            <person name="Howe K."/>
            <person name="Wood J."/>
        </authorList>
    </citation>
    <scope>NUCLEOTIDE SEQUENCE [LARGE SCALE GENOMIC DNA]</scope>
    <source>
        <strain evidence="4">Brown Norway</strain>
    </source>
</reference>
<feature type="signal peptide" evidence="3">
    <location>
        <begin position="1"/>
        <end position="25"/>
    </location>
</feature>
<sequence length="158" mass="17458">MQEAWVPGALTMIFGTLLGLQGVSSNETVNNCEDLHCPKGFRCCGNECCHESKILDPENDPLKIVFITLLVIIVLLCICSLVCKCKQLHHDLRAADHQTPPDAHSIAPLESIWVTSLDPLPTYSQVVLNSTPTEPPPPYSLRPERPTGQRRGTRYATI</sequence>
<evidence type="ECO:0000313" key="5">
    <source>
        <dbReference type="Proteomes" id="UP000002494"/>
    </source>
</evidence>
<keyword evidence="5" id="KW-1185">Reference proteome</keyword>
<dbReference type="AlphaFoldDB" id="A0A8I5ZMM0"/>
<reference evidence="4" key="3">
    <citation type="submission" date="2025-09" db="UniProtKB">
        <authorList>
            <consortium name="Ensembl"/>
        </authorList>
    </citation>
    <scope>IDENTIFICATION</scope>
    <source>
        <strain evidence="4">Brown Norway</strain>
    </source>
</reference>
<gene>
    <name evidence="4 6" type="primary">LOC103693451</name>
</gene>
<evidence type="ECO:0000313" key="4">
    <source>
        <dbReference type="Ensembl" id="ENSRNOP00000079030.1"/>
    </source>
</evidence>
<keyword evidence="2" id="KW-0472">Membrane</keyword>
<dbReference type="GeneTree" id="ENSGT00390000014943"/>
<evidence type="ECO:0000256" key="3">
    <source>
        <dbReference type="SAM" id="SignalP"/>
    </source>
</evidence>
<feature type="transmembrane region" description="Helical" evidence="2">
    <location>
        <begin position="64"/>
        <end position="83"/>
    </location>
</feature>
<dbReference type="Proteomes" id="UP000002494">
    <property type="component" value="Chromosome 10"/>
</dbReference>
<dbReference type="PANTHER" id="PTHR31359:SF31">
    <property type="entry name" value="TRANSMEMBRANE PROTEIN 92"/>
    <property type="match status" value="1"/>
</dbReference>
<dbReference type="Pfam" id="PF11669">
    <property type="entry name" value="WBP-1"/>
    <property type="match status" value="1"/>
</dbReference>
<dbReference type="RGD" id="9447800">
    <property type="gene designation" value="LOC103693451"/>
</dbReference>
<proteinExistence type="predicted"/>
<keyword evidence="3" id="KW-0732">Signal</keyword>
<evidence type="ECO:0000313" key="6">
    <source>
        <dbReference type="RGD" id="9447800"/>
    </source>
</evidence>
<dbReference type="PANTHER" id="PTHR31359">
    <property type="entry name" value="TRANSMEMBRANE PROTEIN 92"/>
    <property type="match status" value="1"/>
</dbReference>
<dbReference type="InterPro" id="IPR021684">
    <property type="entry name" value="WBP1-like"/>
</dbReference>
<dbReference type="Ensembl" id="ENSRNOT00000109642.2">
    <property type="protein sequence ID" value="ENSRNOP00000079030.1"/>
    <property type="gene ID" value="ENSRNOG00000070607.2"/>
</dbReference>
<evidence type="ECO:0000256" key="2">
    <source>
        <dbReference type="SAM" id="Phobius"/>
    </source>
</evidence>
<name>A0A8I5ZMM0_RAT</name>
<dbReference type="AGR" id="RGD:9447800"/>
<protein>
    <submittedName>
        <fullName evidence="4">Transmembrane protein 92-like</fullName>
    </submittedName>
</protein>
<evidence type="ECO:0000256" key="1">
    <source>
        <dbReference type="SAM" id="MobiDB-lite"/>
    </source>
</evidence>
<organism evidence="4 5">
    <name type="scientific">Rattus norvegicus</name>
    <name type="common">Rat</name>
    <dbReference type="NCBI Taxonomy" id="10116"/>
    <lineage>
        <taxon>Eukaryota</taxon>
        <taxon>Metazoa</taxon>
        <taxon>Chordata</taxon>
        <taxon>Craniata</taxon>
        <taxon>Vertebrata</taxon>
        <taxon>Euteleostomi</taxon>
        <taxon>Mammalia</taxon>
        <taxon>Eutheria</taxon>
        <taxon>Euarchontoglires</taxon>
        <taxon>Glires</taxon>
        <taxon>Rodentia</taxon>
        <taxon>Myomorpha</taxon>
        <taxon>Muroidea</taxon>
        <taxon>Muridae</taxon>
        <taxon>Murinae</taxon>
        <taxon>Rattus</taxon>
    </lineage>
</organism>
<accession>A0A8I5ZMM0</accession>
<dbReference type="GO" id="GO:0005654">
    <property type="term" value="C:nucleoplasm"/>
    <property type="evidence" value="ECO:0000318"/>
    <property type="project" value="GO_Central"/>
</dbReference>
<reference evidence="4" key="2">
    <citation type="submission" date="2025-08" db="UniProtKB">
        <authorList>
            <consortium name="Ensembl"/>
        </authorList>
    </citation>
    <scope>IDENTIFICATION</scope>
    <source>
        <strain evidence="4">Brown Norway</strain>
    </source>
</reference>
<keyword evidence="2" id="KW-1133">Transmembrane helix</keyword>
<feature type="region of interest" description="Disordered" evidence="1">
    <location>
        <begin position="126"/>
        <end position="158"/>
    </location>
</feature>
<feature type="chain" id="PRO_5035215820" evidence="3">
    <location>
        <begin position="26"/>
        <end position="158"/>
    </location>
</feature>